<dbReference type="AlphaFoldDB" id="A0A4S4LXK6"/>
<dbReference type="EMBL" id="SGPM01000657">
    <property type="protein sequence ID" value="THH17384.1"/>
    <property type="molecule type" value="Genomic_DNA"/>
</dbReference>
<gene>
    <name evidence="1" type="ORF">EUX98_g9141</name>
</gene>
<organism evidence="1 2">
    <name type="scientific">Antrodiella citrinella</name>
    <dbReference type="NCBI Taxonomy" id="2447956"/>
    <lineage>
        <taxon>Eukaryota</taxon>
        <taxon>Fungi</taxon>
        <taxon>Dikarya</taxon>
        <taxon>Basidiomycota</taxon>
        <taxon>Agaricomycotina</taxon>
        <taxon>Agaricomycetes</taxon>
        <taxon>Polyporales</taxon>
        <taxon>Steccherinaceae</taxon>
        <taxon>Antrodiella</taxon>
    </lineage>
</organism>
<comment type="caution">
    <text evidence="1">The sequence shown here is derived from an EMBL/GenBank/DDBJ whole genome shotgun (WGS) entry which is preliminary data.</text>
</comment>
<protein>
    <submittedName>
        <fullName evidence="1">Uncharacterized protein</fullName>
    </submittedName>
</protein>
<sequence length="192" mass="22550">MSLGVISKFEENSREANNAMFAYIKQKADEGDVRFPDSSQLVLFADACIDGCEPYEWEDLASCDKSEWPEPELAFGFTLTHAQFRKLHDKHKYSRIYPEHAFNCDYVREHLCRFLQRETACEDLFMAEPEVLHADHMVGIFTNVGFKDAANADTRKREREILLKLMDLLETDMPPRWYWLKEVSMMANTMYR</sequence>
<dbReference type="Proteomes" id="UP000308730">
    <property type="component" value="Unassembled WGS sequence"/>
</dbReference>
<keyword evidence="2" id="KW-1185">Reference proteome</keyword>
<evidence type="ECO:0000313" key="2">
    <source>
        <dbReference type="Proteomes" id="UP000308730"/>
    </source>
</evidence>
<evidence type="ECO:0000313" key="1">
    <source>
        <dbReference type="EMBL" id="THH17384.1"/>
    </source>
</evidence>
<proteinExistence type="predicted"/>
<name>A0A4S4LXK6_9APHY</name>
<reference evidence="1 2" key="1">
    <citation type="submission" date="2019-02" db="EMBL/GenBank/DDBJ databases">
        <title>Genome sequencing of the rare red list fungi Antrodiella citrinella (Flaviporus citrinellus).</title>
        <authorList>
            <person name="Buettner E."/>
            <person name="Kellner H."/>
        </authorList>
    </citation>
    <scope>NUCLEOTIDE SEQUENCE [LARGE SCALE GENOMIC DNA]</scope>
    <source>
        <strain evidence="1 2">DSM 108506</strain>
    </source>
</reference>
<accession>A0A4S4LXK6</accession>